<evidence type="ECO:0000313" key="1">
    <source>
        <dbReference type="EMBL" id="WMV52044.1"/>
    </source>
</evidence>
<proteinExistence type="predicted"/>
<gene>
    <name evidence="1" type="ORF">MTR67_045429</name>
</gene>
<reference evidence="1" key="1">
    <citation type="submission" date="2023-08" db="EMBL/GenBank/DDBJ databases">
        <title>A de novo genome assembly of Solanum verrucosum Schlechtendal, a Mexican diploid species geographically isolated from the other diploid A-genome species in potato relatives.</title>
        <authorList>
            <person name="Hosaka K."/>
        </authorList>
    </citation>
    <scope>NUCLEOTIDE SEQUENCE</scope>
    <source>
        <tissue evidence="1">Young leaves</tissue>
    </source>
</reference>
<evidence type="ECO:0000313" key="2">
    <source>
        <dbReference type="Proteomes" id="UP001234989"/>
    </source>
</evidence>
<dbReference type="EMBL" id="CP133621">
    <property type="protein sequence ID" value="WMV52044.1"/>
    <property type="molecule type" value="Genomic_DNA"/>
</dbReference>
<protein>
    <submittedName>
        <fullName evidence="1">Uncharacterized protein</fullName>
    </submittedName>
</protein>
<organism evidence="1 2">
    <name type="scientific">Solanum verrucosum</name>
    <dbReference type="NCBI Taxonomy" id="315347"/>
    <lineage>
        <taxon>Eukaryota</taxon>
        <taxon>Viridiplantae</taxon>
        <taxon>Streptophyta</taxon>
        <taxon>Embryophyta</taxon>
        <taxon>Tracheophyta</taxon>
        <taxon>Spermatophyta</taxon>
        <taxon>Magnoliopsida</taxon>
        <taxon>eudicotyledons</taxon>
        <taxon>Gunneridae</taxon>
        <taxon>Pentapetalae</taxon>
        <taxon>asterids</taxon>
        <taxon>lamiids</taxon>
        <taxon>Solanales</taxon>
        <taxon>Solanaceae</taxon>
        <taxon>Solanoideae</taxon>
        <taxon>Solaneae</taxon>
        <taxon>Solanum</taxon>
    </lineage>
</organism>
<dbReference type="Proteomes" id="UP001234989">
    <property type="component" value="Chromosome 10"/>
</dbReference>
<dbReference type="AlphaFoldDB" id="A0AAF0UUK0"/>
<name>A0AAF0UUK0_SOLVR</name>
<sequence length="17" mass="2019">MIESYMARTCWGTSKVR</sequence>
<keyword evidence="2" id="KW-1185">Reference proteome</keyword>
<accession>A0AAF0UUK0</accession>